<name>A0A059CLT5_EUCGR</name>
<protein>
    <recommendedName>
        <fullName evidence="6">DUF547 domain-containing protein</fullName>
    </recommendedName>
</protein>
<gene>
    <name evidence="5" type="ORF">EUGRSUZ_C00757</name>
</gene>
<dbReference type="InParanoid" id="A0A059CLT5"/>
<dbReference type="KEGG" id="egr:104436369"/>
<evidence type="ECO:0000259" key="3">
    <source>
        <dbReference type="Pfam" id="PF04784"/>
    </source>
</evidence>
<dbReference type="PANTHER" id="PTHR23054:SF61">
    <property type="entry name" value="OS02G0153000 PROTEIN"/>
    <property type="match status" value="1"/>
</dbReference>
<evidence type="ECO:0000256" key="1">
    <source>
        <dbReference type="SAM" id="Coils"/>
    </source>
</evidence>
<keyword evidence="1" id="KW-0175">Coiled coil</keyword>
<dbReference type="InterPro" id="IPR006869">
    <property type="entry name" value="DUF547"/>
</dbReference>
<evidence type="ECO:0008006" key="6">
    <source>
        <dbReference type="Google" id="ProtNLM"/>
    </source>
</evidence>
<sequence>MICLRPEALDDGGGGGGSDSCFSPRNSSSMSGNGFVLPVDLGGSIQRYLRRSGRSNCRTRSKSFSSGDGCSTNSDFEDKCSGREKSGKLYTYRSQLEQDVQRLQKELEEEIQLHLTLTNAVEHCDPSLSDSSSQLPDKAKDLLGSITLLETTVQKLERELIALQHQLHQERNERHLAEYNLRHSSFRASSASDIYPNLTPINPNGGEKKDAEIGYLSQWLDTTQRPNKDILQENLWHHPNQLSEEMVLCMRDIFISLSVSPKDSSSHVASPASPMCPLSYNSAASSSDSPLWTSPARRSSGCDLESSYDVFCKVETFDPYTFPGKLEWPGTVGAYSTAVQVCSLSVGKKELIYAAGALKRFRFLVEQLAKLDPSSMTHDEKLAFWINLYNALIMHAYLAYGIPRSDVKFFSLMQKAMYTVGGQSFSAADIEYIMLKMKPPPHRPHIALCLALHEFKELEVKEIYSIDQPEPLLPFALSCGTYSSPAVRIFKPGKVADMLRQSLKDYVRASVGISNKGKVVIPKLLHSFMKDIGEDASMAEWICQFLPGEQANMVRDCSSKIKWRLLGTRSFTVLPFSSRFRYLFL</sequence>
<feature type="compositionally biased region" description="Polar residues" evidence="2">
    <location>
        <begin position="62"/>
        <end position="74"/>
    </location>
</feature>
<dbReference type="eggNOG" id="ENOG502R35N">
    <property type="taxonomic scope" value="Eukaryota"/>
</dbReference>
<feature type="compositionally biased region" description="Polar residues" evidence="2">
    <location>
        <begin position="21"/>
        <end position="30"/>
    </location>
</feature>
<evidence type="ECO:0000259" key="4">
    <source>
        <dbReference type="Pfam" id="PF14389"/>
    </source>
</evidence>
<feature type="domain" description="Ternary complex factor MIP1 leucine-zipper" evidence="4">
    <location>
        <begin position="91"/>
        <end position="170"/>
    </location>
</feature>
<feature type="region of interest" description="Disordered" evidence="2">
    <location>
        <begin position="8"/>
        <end position="30"/>
    </location>
</feature>
<evidence type="ECO:0000256" key="2">
    <source>
        <dbReference type="SAM" id="MobiDB-lite"/>
    </source>
</evidence>
<dbReference type="OrthoDB" id="418495at2759"/>
<dbReference type="EMBL" id="KK198755">
    <property type="protein sequence ID" value="KCW79337.1"/>
    <property type="molecule type" value="Genomic_DNA"/>
</dbReference>
<dbReference type="Pfam" id="PF14389">
    <property type="entry name" value="Lzipper-MIP1"/>
    <property type="match status" value="1"/>
</dbReference>
<feature type="coiled-coil region" evidence="1">
    <location>
        <begin position="93"/>
        <end position="173"/>
    </location>
</feature>
<feature type="domain" description="DUF547" evidence="3">
    <location>
        <begin position="374"/>
        <end position="507"/>
    </location>
</feature>
<organism evidence="5">
    <name type="scientific">Eucalyptus grandis</name>
    <name type="common">Flooded gum</name>
    <dbReference type="NCBI Taxonomy" id="71139"/>
    <lineage>
        <taxon>Eukaryota</taxon>
        <taxon>Viridiplantae</taxon>
        <taxon>Streptophyta</taxon>
        <taxon>Embryophyta</taxon>
        <taxon>Tracheophyta</taxon>
        <taxon>Spermatophyta</taxon>
        <taxon>Magnoliopsida</taxon>
        <taxon>eudicotyledons</taxon>
        <taxon>Gunneridae</taxon>
        <taxon>Pentapetalae</taxon>
        <taxon>rosids</taxon>
        <taxon>malvids</taxon>
        <taxon>Myrtales</taxon>
        <taxon>Myrtaceae</taxon>
        <taxon>Myrtoideae</taxon>
        <taxon>Eucalypteae</taxon>
        <taxon>Eucalyptus</taxon>
    </lineage>
</organism>
<dbReference type="OMA" id="EHERYSV"/>
<feature type="region of interest" description="Disordered" evidence="2">
    <location>
        <begin position="59"/>
        <end position="80"/>
    </location>
</feature>
<dbReference type="PANTHER" id="PTHR23054">
    <property type="entry name" value="TERNARY COMPLEX FACTOR MIP1, LEUCINE-ZIPPER-RELATED"/>
    <property type="match status" value="1"/>
</dbReference>
<dbReference type="Pfam" id="PF04784">
    <property type="entry name" value="DUF547"/>
    <property type="match status" value="1"/>
</dbReference>
<accession>A0A059CLT5</accession>
<dbReference type="AlphaFoldDB" id="A0A059CLT5"/>
<proteinExistence type="predicted"/>
<dbReference type="InterPro" id="IPR025757">
    <property type="entry name" value="MIP1_Leuzipper"/>
</dbReference>
<dbReference type="Gramene" id="KCW79337">
    <property type="protein sequence ID" value="KCW79337"/>
    <property type="gene ID" value="EUGRSUZ_C00757"/>
</dbReference>
<reference evidence="5" key="1">
    <citation type="submission" date="2013-07" db="EMBL/GenBank/DDBJ databases">
        <title>The genome of Eucalyptus grandis.</title>
        <authorList>
            <person name="Schmutz J."/>
            <person name="Hayes R."/>
            <person name="Myburg A."/>
            <person name="Tuskan G."/>
            <person name="Grattapaglia D."/>
            <person name="Rokhsar D.S."/>
        </authorList>
    </citation>
    <scope>NUCLEOTIDE SEQUENCE</scope>
    <source>
        <tissue evidence="5">Leaf extractions</tissue>
    </source>
</reference>
<evidence type="ECO:0000313" key="5">
    <source>
        <dbReference type="EMBL" id="KCW79337.1"/>
    </source>
</evidence>